<evidence type="ECO:0000256" key="2">
    <source>
        <dbReference type="ARBA" id="ARBA00023242"/>
    </source>
</evidence>
<dbReference type="Pfam" id="PF03178">
    <property type="entry name" value="CPSF_A"/>
    <property type="match status" value="2"/>
</dbReference>
<dbReference type="InterPro" id="IPR004871">
    <property type="entry name" value="RSE1/DDB1/CPSF1_C"/>
</dbReference>
<keyword evidence="2" id="KW-0539">Nucleus</keyword>
<dbReference type="InterPro" id="IPR018846">
    <property type="entry name" value="Beta-prop_RSE1/DDB1/CPSF1_1st"/>
</dbReference>
<feature type="region of interest" description="Disordered" evidence="3">
    <location>
        <begin position="383"/>
        <end position="420"/>
    </location>
</feature>
<dbReference type="Gene3D" id="1.10.150.910">
    <property type="match status" value="1"/>
</dbReference>
<feature type="domain" description="RSE1/DDB1/CPSF1 second beta-propeller" evidence="6">
    <location>
        <begin position="470"/>
        <end position="841"/>
    </location>
</feature>
<gene>
    <name evidence="7" type="ORF">BB560_006216</name>
</gene>
<evidence type="ECO:0008006" key="9">
    <source>
        <dbReference type="Google" id="ProtNLM"/>
    </source>
</evidence>
<dbReference type="PANTHER" id="PTHR10644">
    <property type="entry name" value="DNA REPAIR/RNA PROCESSING CPSF FAMILY"/>
    <property type="match status" value="1"/>
</dbReference>
<proteinExistence type="predicted"/>
<comment type="caution">
    <text evidence="7">The sequence shown here is derived from an EMBL/GenBank/DDBJ whole genome shotgun (WGS) entry which is preliminary data.</text>
</comment>
<evidence type="ECO:0000259" key="6">
    <source>
        <dbReference type="Pfam" id="PF23726"/>
    </source>
</evidence>
<feature type="compositionally biased region" description="Low complexity" evidence="3">
    <location>
        <begin position="386"/>
        <end position="397"/>
    </location>
</feature>
<feature type="domain" description="RSE1/DDB1/CPSF1 C-terminal" evidence="4">
    <location>
        <begin position="1224"/>
        <end position="1411"/>
    </location>
</feature>
<dbReference type="OrthoDB" id="433457at2759"/>
<reference evidence="7 8" key="1">
    <citation type="journal article" date="2018" name="MBio">
        <title>Comparative Genomics Reveals the Core Gene Toolbox for the Fungus-Insect Symbiosis.</title>
        <authorList>
            <person name="Wang Y."/>
            <person name="Stata M."/>
            <person name="Wang W."/>
            <person name="Stajich J.E."/>
            <person name="White M.M."/>
            <person name="Moncalvo J.M."/>
        </authorList>
    </citation>
    <scope>NUCLEOTIDE SEQUENCE [LARGE SCALE GENOMIC DNA]</scope>
    <source>
        <strain evidence="7 8">SC-DP-2</strain>
    </source>
</reference>
<feature type="compositionally biased region" description="Polar residues" evidence="3">
    <location>
        <begin position="1510"/>
        <end position="1529"/>
    </location>
</feature>
<protein>
    <recommendedName>
        <fullName evidence="9">Cleavage/polyadenylation specificity factor A subunit C-terminal domain-containing protein</fullName>
    </recommendedName>
</protein>
<evidence type="ECO:0000313" key="7">
    <source>
        <dbReference type="EMBL" id="PVU90265.1"/>
    </source>
</evidence>
<evidence type="ECO:0000256" key="1">
    <source>
        <dbReference type="ARBA" id="ARBA00004123"/>
    </source>
</evidence>
<dbReference type="InterPro" id="IPR058543">
    <property type="entry name" value="Beta-prop_RSE1/DDB1/CPSF1_2nd"/>
</dbReference>
<dbReference type="Pfam" id="PF10433">
    <property type="entry name" value="Beta-prop_RSE1_1st"/>
    <property type="match status" value="1"/>
</dbReference>
<dbReference type="STRING" id="133381.A0A2T9YD87"/>
<feature type="domain" description="RSE1/DDB1/CPSF1 first beta-propeller" evidence="5">
    <location>
        <begin position="17"/>
        <end position="362"/>
    </location>
</feature>
<evidence type="ECO:0000313" key="8">
    <source>
        <dbReference type="Proteomes" id="UP000245609"/>
    </source>
</evidence>
<evidence type="ECO:0000259" key="4">
    <source>
        <dbReference type="Pfam" id="PF03178"/>
    </source>
</evidence>
<dbReference type="GO" id="GO:0005634">
    <property type="term" value="C:nucleus"/>
    <property type="evidence" value="ECO:0007669"/>
    <property type="project" value="UniProtKB-SubCell"/>
</dbReference>
<name>A0A2T9YD87_9FUNG</name>
<keyword evidence="8" id="KW-1185">Reference proteome</keyword>
<accession>A0A2T9YD87</accession>
<organism evidence="7 8">
    <name type="scientific">Smittium megazygosporum</name>
    <dbReference type="NCBI Taxonomy" id="133381"/>
    <lineage>
        <taxon>Eukaryota</taxon>
        <taxon>Fungi</taxon>
        <taxon>Fungi incertae sedis</taxon>
        <taxon>Zoopagomycota</taxon>
        <taxon>Kickxellomycotina</taxon>
        <taxon>Harpellomycetes</taxon>
        <taxon>Harpellales</taxon>
        <taxon>Legeriomycetaceae</taxon>
        <taxon>Smittium</taxon>
    </lineage>
</organism>
<feature type="compositionally biased region" description="Polar residues" evidence="3">
    <location>
        <begin position="402"/>
        <end position="411"/>
    </location>
</feature>
<feature type="region of interest" description="Disordered" evidence="3">
    <location>
        <begin position="1510"/>
        <end position="1534"/>
    </location>
</feature>
<dbReference type="EMBL" id="MBFS01002974">
    <property type="protein sequence ID" value="PVU90265.1"/>
    <property type="molecule type" value="Genomic_DNA"/>
</dbReference>
<evidence type="ECO:0000259" key="5">
    <source>
        <dbReference type="Pfam" id="PF10433"/>
    </source>
</evidence>
<dbReference type="Proteomes" id="UP000245609">
    <property type="component" value="Unassembled WGS sequence"/>
</dbReference>
<sequence length="1584" mass="175781">MSLEYQIISTIHKPTSVYGSVSGNFVNPNEVSLIVGKANRLETYALKGKEIKLIGEQGSKTDSIFVLSEKRQFGVWSWNNDKAYLEIQFAGFISEKVDKPLDSNAIVAIDPTNSLIAILSFQGVVHFTYITSESSREFSSPNMHPSKKLKSPYQRQGLLSKNTYATPRVSWNKGKGKELPVSSQLSTITACRLTPLCSGGFIAFSDSQIVIFDHNGKINSENNNSLATLQQKIGTINSISHVKEHDTKESILSNNSNAFTTQKQASFQEKLFFGDDNGILWLMILYINRRLALNFRIEKLGEIPIPQTLSYLNDGLLYIGSHYCDSRLVMLHENMTTADSDDWDMKFSVNKKGSFLEIVQNFSSLSPITDMCIIDECSESLDPTQRNSRSTFSNNFSKPARASSSLMNGNGSEKLVTCSGSRSKPSLRVVKSGFGIKTLGKVSTMPILDLKTVAINIDDSPSLPKGTNVFLVLSFPNTTTLVHVNKELMTANKKNFVPLNEVDSSSHGGFILDETTVLVDNPGSLDYIIQVTSKRVRILSNSRFLVIDEWVSNLGDNLAIPYTISLASISDNHLVVYTTEKKVVYFSILKPENHNSQPQLAKVCEIKVEKQISALILRHVVAKSAFSETNSTLKLPILVISYWTRPGFTIFSLPNLKTIHDTMELSSLNIVSDDIGTVEKANLSIDYQKHGNLNKPSVNIEKLSISSDNNFLGSNPGYTDNASGAFSGGRRDKESYLIRDMEFVEFDNKTYMLAGLSDGRLLYFLIKKVISDQNSTSAQKIEFGTAKIMTFGTLPIKLTSFVIGGKSQVFIATDKPALMYSQGTNPIFSHINSSTVLKASPIIPDILEDLSNINPLLSECLFFIDKGTLSVNVIDKSQNIHIDTIPLPPWESPYKVAYYKSTQTIALCSISLIPRLPNMSNLDFSNNQGNAIEKGWFSVLDQSDFQTLSKIGFPENELPESLAVLTLHMLPKNHQPGLDNSTIQFYKNTSNSTTESELSNETLPSIEVVAVGTSITLADQDDASSGHIYLFSFNKTKKKLIQVQKIETKGAVYSIISFKGMLLASINNTVVLYAWRQPALDSQNQIIDKFFSSRQSNNLEGLSVELEIMSVELSHVVALQLSAPISDHNSRNIQEGTDLSLGKPFDNFVAVGDLMTGVSILQYQTYQTMLDNKKYSKSKHISSNLSFHQIKSDTSEFGKNSVLTDRNPGDMSNVNKEGTNHTQSGLQLQKFQTTVQHKIEEVSREYTNSWVTALACVKQNSTFVHERYSSNHYINSSNLSDGSNYDKNIGISLIVGENGLNLYSLFYGNKNNGENEPNSRHVKSNKKSVYIAGNAEAQLHLSGRYHIGDLVNSIIPGTLIMNHYKNEASDFTPELLLGTLSGAIYAKIKLSNMKVGRVLDRLQINMTVLGPAAFGGYTVFSDSHKNLKDFYFGYSEQHLDKSVFPNHTSRFLASPVSAWSHSYFRTYVNLQQTCRQFGFIDGDLVSLFLYYPRELQMYIFNGGQNPNSSLLNSTRSAPSNQTDMHSNPSLDIDPGSSLFAPNSFDISRESIEDLLVSDVSSILETENISLDLLIQILESLLLVS</sequence>
<dbReference type="InterPro" id="IPR015943">
    <property type="entry name" value="WD40/YVTN_repeat-like_dom_sf"/>
</dbReference>
<dbReference type="GO" id="GO:0003676">
    <property type="term" value="F:nucleic acid binding"/>
    <property type="evidence" value="ECO:0007669"/>
    <property type="project" value="InterPro"/>
</dbReference>
<dbReference type="Pfam" id="PF23726">
    <property type="entry name" value="Beta-prop_RSE1_2nd"/>
    <property type="match status" value="1"/>
</dbReference>
<comment type="subcellular location">
    <subcellularLocation>
        <location evidence="1">Nucleus</location>
    </subcellularLocation>
</comment>
<evidence type="ECO:0000256" key="3">
    <source>
        <dbReference type="SAM" id="MobiDB-lite"/>
    </source>
</evidence>
<dbReference type="InterPro" id="IPR050358">
    <property type="entry name" value="RSE1/DDB1/CFT1"/>
</dbReference>
<dbReference type="Gene3D" id="2.130.10.10">
    <property type="entry name" value="YVTN repeat-like/Quinoprotein amine dehydrogenase"/>
    <property type="match status" value="2"/>
</dbReference>
<feature type="domain" description="RSE1/DDB1/CPSF1 C-terminal" evidence="4">
    <location>
        <begin position="937"/>
        <end position="1080"/>
    </location>
</feature>